<keyword evidence="3" id="KW-1185">Reference proteome</keyword>
<accession>A0ABZ2UWH3</accession>
<dbReference type="EMBL" id="CP150886">
    <property type="protein sequence ID" value="WZB89457.1"/>
    <property type="molecule type" value="Genomic_DNA"/>
</dbReference>
<evidence type="ECO:0000256" key="1">
    <source>
        <dbReference type="SAM" id="SignalP"/>
    </source>
</evidence>
<evidence type="ECO:0000313" key="3">
    <source>
        <dbReference type="Proteomes" id="UP001483337"/>
    </source>
</evidence>
<feature type="signal peptide" evidence="1">
    <location>
        <begin position="1"/>
        <end position="19"/>
    </location>
</feature>
<organism evidence="2 3">
    <name type="scientific">Okeanomitos corallinicola TIOX110</name>
    <dbReference type="NCBI Taxonomy" id="3133117"/>
    <lineage>
        <taxon>Bacteria</taxon>
        <taxon>Bacillati</taxon>
        <taxon>Cyanobacteriota</taxon>
        <taxon>Cyanophyceae</taxon>
        <taxon>Nostocales</taxon>
        <taxon>Aphanizomenonaceae</taxon>
        <taxon>Okeanomitos</taxon>
    </lineage>
</organism>
<proteinExistence type="predicted"/>
<keyword evidence="1" id="KW-0732">Signal</keyword>
<feature type="chain" id="PRO_5045113332" evidence="1">
    <location>
        <begin position="20"/>
        <end position="89"/>
    </location>
</feature>
<gene>
    <name evidence="2" type="ORF">WJM97_07165</name>
</gene>
<evidence type="ECO:0000313" key="2">
    <source>
        <dbReference type="EMBL" id="WZB89457.1"/>
    </source>
</evidence>
<reference evidence="2 3" key="1">
    <citation type="submission" date="2024-04" db="EMBL/GenBank/DDBJ databases">
        <title>Okeanomitos corallinicola gen. &amp; sp. nov. (Nostocales, Cyanobacteria), a new toxic marine heterocyst-forming cyanobacterium from a coral reef.</title>
        <authorList>
            <person name="Li H."/>
            <person name="Li R."/>
            <person name="Kang J."/>
            <person name="Hii K.S."/>
            <person name="Mohamed H.F."/>
            <person name="Xu X."/>
            <person name="Luo Z."/>
        </authorList>
    </citation>
    <scope>NUCLEOTIDE SEQUENCE [LARGE SCALE GENOMIC DNA]</scope>
    <source>
        <strain evidence="2 3">TIOX110</strain>
    </source>
</reference>
<name>A0ABZ2UWH3_9CYAN</name>
<dbReference type="Proteomes" id="UP001483337">
    <property type="component" value="Chromosome"/>
</dbReference>
<protein>
    <submittedName>
        <fullName evidence="2">Uncharacterized protein</fullName>
    </submittedName>
</protein>
<sequence length="89" mass="8942">MKLSVNLALFFGSSAAILAATLSPISAQIMPLFVGSAAIGVATTSNSPVQAIASVYNITTSAGFLKSIASGNQDSHSFTIKTSSGDCSK</sequence>
<dbReference type="RefSeq" id="WP_353932357.1">
    <property type="nucleotide sequence ID" value="NZ_CP150886.1"/>
</dbReference>